<dbReference type="GO" id="GO:0006270">
    <property type="term" value="P:DNA replication initiation"/>
    <property type="evidence" value="ECO:0007669"/>
    <property type="project" value="InterPro"/>
</dbReference>
<dbReference type="GO" id="GO:0003682">
    <property type="term" value="F:chromatin binding"/>
    <property type="evidence" value="ECO:0007669"/>
    <property type="project" value="TreeGrafter"/>
</dbReference>
<feature type="compositionally biased region" description="Basic and acidic residues" evidence="7">
    <location>
        <begin position="1"/>
        <end position="15"/>
    </location>
</feature>
<reference evidence="9" key="1">
    <citation type="submission" date="2022-11" db="UniProtKB">
        <authorList>
            <consortium name="WormBaseParasite"/>
        </authorList>
    </citation>
    <scope>IDENTIFICATION</scope>
</reference>
<dbReference type="Proteomes" id="UP000887561">
    <property type="component" value="Unplaced"/>
</dbReference>
<feature type="region of interest" description="Disordered" evidence="7">
    <location>
        <begin position="145"/>
        <end position="173"/>
    </location>
</feature>
<name>A0A915MTX0_MELJA</name>
<evidence type="ECO:0000256" key="5">
    <source>
        <dbReference type="ARBA" id="ARBA00023242"/>
    </source>
</evidence>
<dbReference type="WBParaSite" id="scaffold4966_cov298.g8889">
    <property type="protein sequence ID" value="scaffold4966_cov298.g8889"/>
    <property type="gene ID" value="scaffold4966_cov298.g8889"/>
</dbReference>
<proteinExistence type="inferred from homology"/>
<comment type="similarity">
    <text evidence="2">Belongs to the BCL7 family.</text>
</comment>
<evidence type="ECO:0000256" key="7">
    <source>
        <dbReference type="SAM" id="MobiDB-lite"/>
    </source>
</evidence>
<dbReference type="InterPro" id="IPR003874">
    <property type="entry name" value="CDC45"/>
</dbReference>
<comment type="subcellular location">
    <subcellularLocation>
        <location evidence="1">Nucleus</location>
    </subcellularLocation>
</comment>
<protein>
    <submittedName>
        <fullName evidence="9">Uncharacterized protein</fullName>
    </submittedName>
</protein>
<dbReference type="Pfam" id="PF02724">
    <property type="entry name" value="CDC45"/>
    <property type="match status" value="1"/>
</dbReference>
<dbReference type="GO" id="GO:0003688">
    <property type="term" value="F:DNA replication origin binding"/>
    <property type="evidence" value="ECO:0007669"/>
    <property type="project" value="TreeGrafter"/>
</dbReference>
<keyword evidence="4" id="KW-0235">DNA replication</keyword>
<evidence type="ECO:0000256" key="2">
    <source>
        <dbReference type="ARBA" id="ARBA00010326"/>
    </source>
</evidence>
<dbReference type="InterPro" id="IPR006804">
    <property type="entry name" value="BCL7"/>
</dbReference>
<dbReference type="GO" id="GO:0003697">
    <property type="term" value="F:single-stranded DNA binding"/>
    <property type="evidence" value="ECO:0007669"/>
    <property type="project" value="TreeGrafter"/>
</dbReference>
<comment type="similarity">
    <text evidence="3">Belongs to the CDC45 family.</text>
</comment>
<keyword evidence="5" id="KW-0539">Nucleus</keyword>
<feature type="region of interest" description="Disordered" evidence="7">
    <location>
        <begin position="301"/>
        <end position="323"/>
    </location>
</feature>
<sequence length="706" mass="81110">MTLYPKRDPSHEKTKISGPWLDPITNQRYPNYPTVREKRWVLLKDSSISIYKWVPVSSSSVVAPKIVAPKIPNGECENNDETMQSAMSIENNSNEETNLRALRDIDEEDSNAAVDFSDAGVFDSDSQTFDRIDYKNASSTTTGAIDFSGMRSREADKGQASLTEDEDKNEPGNDFRLQFYEELRKDHILIIVNADVDALCATAILTHLFSCDEVTYTLIPVNFWIIESRRPIHLDNIFNVDSIKVLTESSELPEWNVPDANSIYEQEEQSGSESGEDEEEEENLFSDVLRFETMENGGVEELLDENDQQSHQDERNSSIIKRRGKRKQLADIIASRTLKRQRRTQWKRARGTILWEYYLKSWYAPPISVFMLELAHELGKSSAEIMWCSAVGISSQFIDQIICVEKYTDICADRMKPFILKFGPRQGASTDQNRNHLTVSFKEDLILPLYSRWTLYESMLNESHFICESKLWSQRGEDKFKEILAKIGLTLAECRQNFEVIKKDRRLEIFKIIKEYLNKTFASFNTNFGFNSTYNAVDFARILTIRLEWNQSDKPDSELSRRFESTNEILREFFKTGGRELPPLKHSVELYKMALKSLNELVKRSIAQKHVVLMSRFFLLSLSDQCSMLVLRAYVSTNPTSRGTKPFILIFPLLGEHSGWYLISGLMPLVEIMADTSGKSVIGSAFKHVAREANIEIRHTFDSNGL</sequence>
<dbReference type="Pfam" id="PF04714">
    <property type="entry name" value="BCL_N"/>
    <property type="match status" value="1"/>
</dbReference>
<dbReference type="PANTHER" id="PTHR10507:SF0">
    <property type="entry name" value="CELL DIVISION CONTROL PROTEIN 45 HOMOLOG"/>
    <property type="match status" value="1"/>
</dbReference>
<dbReference type="GO" id="GO:1902977">
    <property type="term" value="P:mitotic DNA replication preinitiation complex assembly"/>
    <property type="evidence" value="ECO:0007669"/>
    <property type="project" value="TreeGrafter"/>
</dbReference>
<evidence type="ECO:0000256" key="4">
    <source>
        <dbReference type="ARBA" id="ARBA00022705"/>
    </source>
</evidence>
<feature type="region of interest" description="Disordered" evidence="7">
    <location>
        <begin position="1"/>
        <end position="23"/>
    </location>
</feature>
<keyword evidence="8" id="KW-1185">Reference proteome</keyword>
<dbReference type="GO" id="GO:0031261">
    <property type="term" value="C:DNA replication preinitiation complex"/>
    <property type="evidence" value="ECO:0007669"/>
    <property type="project" value="TreeGrafter"/>
</dbReference>
<dbReference type="GO" id="GO:0000727">
    <property type="term" value="P:double-strand break repair via break-induced replication"/>
    <property type="evidence" value="ECO:0007669"/>
    <property type="project" value="TreeGrafter"/>
</dbReference>
<organism evidence="8 9">
    <name type="scientific">Meloidogyne javanica</name>
    <name type="common">Root-knot nematode worm</name>
    <dbReference type="NCBI Taxonomy" id="6303"/>
    <lineage>
        <taxon>Eukaryota</taxon>
        <taxon>Metazoa</taxon>
        <taxon>Ecdysozoa</taxon>
        <taxon>Nematoda</taxon>
        <taxon>Chromadorea</taxon>
        <taxon>Rhabditida</taxon>
        <taxon>Tylenchina</taxon>
        <taxon>Tylenchomorpha</taxon>
        <taxon>Tylenchoidea</taxon>
        <taxon>Meloidogynidae</taxon>
        <taxon>Meloidogyninae</taxon>
        <taxon>Meloidogyne</taxon>
        <taxon>Meloidogyne incognita group</taxon>
    </lineage>
</organism>
<evidence type="ECO:0000313" key="9">
    <source>
        <dbReference type="WBParaSite" id="scaffold4966_cov298.g8889"/>
    </source>
</evidence>
<accession>A0A915MTX0</accession>
<evidence type="ECO:0000256" key="6">
    <source>
        <dbReference type="ARBA" id="ARBA00023306"/>
    </source>
</evidence>
<evidence type="ECO:0000313" key="8">
    <source>
        <dbReference type="Proteomes" id="UP000887561"/>
    </source>
</evidence>
<feature type="region of interest" description="Disordered" evidence="7">
    <location>
        <begin position="257"/>
        <end position="280"/>
    </location>
</feature>
<evidence type="ECO:0000256" key="3">
    <source>
        <dbReference type="ARBA" id="ARBA00010727"/>
    </source>
</evidence>
<dbReference type="PANTHER" id="PTHR10507">
    <property type="entry name" value="CDC45-RELATED PROTEIN"/>
    <property type="match status" value="1"/>
</dbReference>
<feature type="compositionally biased region" description="Acidic residues" evidence="7">
    <location>
        <begin position="265"/>
        <end position="280"/>
    </location>
</feature>
<dbReference type="AlphaFoldDB" id="A0A915MTX0"/>
<evidence type="ECO:0000256" key="1">
    <source>
        <dbReference type="ARBA" id="ARBA00004123"/>
    </source>
</evidence>
<keyword evidence="6" id="KW-0131">Cell cycle</keyword>